<feature type="non-terminal residue" evidence="4">
    <location>
        <position position="1"/>
    </location>
</feature>
<dbReference type="GO" id="GO:0005509">
    <property type="term" value="F:calcium ion binding"/>
    <property type="evidence" value="ECO:0007669"/>
    <property type="project" value="InterPro"/>
</dbReference>
<name>A0A816C1K8_ADIRI</name>
<dbReference type="EMBL" id="CAJNOR010007456">
    <property type="protein sequence ID" value="CAF1617593.1"/>
    <property type="molecule type" value="Genomic_DNA"/>
</dbReference>
<keyword evidence="1" id="KW-0106">Calcium</keyword>
<evidence type="ECO:0000313" key="4">
    <source>
        <dbReference type="EMBL" id="CAF1617593.1"/>
    </source>
</evidence>
<dbReference type="Proteomes" id="UP000663828">
    <property type="component" value="Unassembled WGS sequence"/>
</dbReference>
<dbReference type="AlphaFoldDB" id="A0A816C1K8"/>
<accession>A0A816C1K8</accession>
<evidence type="ECO:0000256" key="1">
    <source>
        <dbReference type="ARBA" id="ARBA00022837"/>
    </source>
</evidence>
<dbReference type="PROSITE" id="PS50222">
    <property type="entry name" value="EF_HAND_2"/>
    <property type="match status" value="1"/>
</dbReference>
<evidence type="ECO:0000313" key="5">
    <source>
        <dbReference type="Proteomes" id="UP000663828"/>
    </source>
</evidence>
<gene>
    <name evidence="4" type="ORF">XAT740_LOCUS49780</name>
</gene>
<dbReference type="PROSITE" id="PS00018">
    <property type="entry name" value="EF_HAND_1"/>
    <property type="match status" value="1"/>
</dbReference>
<evidence type="ECO:0000259" key="3">
    <source>
        <dbReference type="PROSITE" id="PS50222"/>
    </source>
</evidence>
<evidence type="ECO:0000256" key="2">
    <source>
        <dbReference type="SAM" id="MobiDB-lite"/>
    </source>
</evidence>
<proteinExistence type="predicted"/>
<comment type="caution">
    <text evidence="4">The sequence shown here is derived from an EMBL/GenBank/DDBJ whole genome shotgun (WGS) entry which is preliminary data.</text>
</comment>
<protein>
    <recommendedName>
        <fullName evidence="3">EF-hand domain-containing protein</fullName>
    </recommendedName>
</protein>
<dbReference type="InterPro" id="IPR018247">
    <property type="entry name" value="EF_Hand_1_Ca_BS"/>
</dbReference>
<dbReference type="Gene3D" id="1.10.238.10">
    <property type="entry name" value="EF-hand"/>
    <property type="match status" value="1"/>
</dbReference>
<sequence>GAAGGFSSSSYESSSFSSGAGGAAGGLTGFDAVGAAFNSADTNKDGRLDAQEFNKFVQGGL</sequence>
<feature type="region of interest" description="Disordered" evidence="2">
    <location>
        <begin position="1"/>
        <end position="21"/>
    </location>
</feature>
<dbReference type="InterPro" id="IPR002048">
    <property type="entry name" value="EF_hand_dom"/>
</dbReference>
<feature type="compositionally biased region" description="Low complexity" evidence="2">
    <location>
        <begin position="1"/>
        <end position="18"/>
    </location>
</feature>
<dbReference type="SUPFAM" id="SSF47473">
    <property type="entry name" value="EF-hand"/>
    <property type="match status" value="1"/>
</dbReference>
<reference evidence="4" key="1">
    <citation type="submission" date="2021-02" db="EMBL/GenBank/DDBJ databases">
        <authorList>
            <person name="Nowell W R."/>
        </authorList>
    </citation>
    <scope>NUCLEOTIDE SEQUENCE</scope>
</reference>
<keyword evidence="5" id="KW-1185">Reference proteome</keyword>
<organism evidence="4 5">
    <name type="scientific">Adineta ricciae</name>
    <name type="common">Rotifer</name>
    <dbReference type="NCBI Taxonomy" id="249248"/>
    <lineage>
        <taxon>Eukaryota</taxon>
        <taxon>Metazoa</taxon>
        <taxon>Spiralia</taxon>
        <taxon>Gnathifera</taxon>
        <taxon>Rotifera</taxon>
        <taxon>Eurotatoria</taxon>
        <taxon>Bdelloidea</taxon>
        <taxon>Adinetida</taxon>
        <taxon>Adinetidae</taxon>
        <taxon>Adineta</taxon>
    </lineage>
</organism>
<dbReference type="Pfam" id="PF13202">
    <property type="entry name" value="EF-hand_5"/>
    <property type="match status" value="1"/>
</dbReference>
<dbReference type="InterPro" id="IPR011992">
    <property type="entry name" value="EF-hand-dom_pair"/>
</dbReference>
<feature type="domain" description="EF-hand" evidence="3">
    <location>
        <begin position="28"/>
        <end position="61"/>
    </location>
</feature>